<dbReference type="InterPro" id="IPR022025">
    <property type="entry name" value="Amidoligase_2"/>
</dbReference>
<proteinExistence type="predicted"/>
<name>A0AAE0HGX6_9PEZI</name>
<sequence>MTVTRSTKSSFRFGVEIELLLESPGKKHKTWDSLAKDLSKQLAKAGIPNRIDDSGDYSEWSIVREVTVQDPNGQNPYQYGVELVSPVHTPASLPTLTTTLSTIFTTIHTTTTLIPTPRSSSHIHISRSPSNNPLTPLDLAALSKAALYFERALDALMPPERRTTTTTTNNNTHWAQSNRHAYNPSLAGLPLAACLAKIDAAAAAAATTTATTTTPAVPGGRDAARPVVEVMNLVAKESRYGVVRQKRADFVRGKTCKWDFSGLLMNGGGGGGGPGGEVVDRGIAGTVEFRQSPGSVKAGDAVVWVTLAVAFVAGAVEVGMGLGVEGGVREEGGSVEELWGVLMKGREVVGWADLEVLEGLFSGVGR</sequence>
<reference evidence="1" key="2">
    <citation type="submission" date="2023-06" db="EMBL/GenBank/DDBJ databases">
        <authorList>
            <consortium name="Lawrence Berkeley National Laboratory"/>
            <person name="Haridas S."/>
            <person name="Hensen N."/>
            <person name="Bonometti L."/>
            <person name="Westerberg I."/>
            <person name="Brannstrom I.O."/>
            <person name="Guillou S."/>
            <person name="Cros-Aarteil S."/>
            <person name="Calhoun S."/>
            <person name="Kuo A."/>
            <person name="Mondo S."/>
            <person name="Pangilinan J."/>
            <person name="Riley R."/>
            <person name="Labutti K."/>
            <person name="Andreopoulos B."/>
            <person name="Lipzen A."/>
            <person name="Chen C."/>
            <person name="Yanf M."/>
            <person name="Daum C."/>
            <person name="Ng V."/>
            <person name="Clum A."/>
            <person name="Steindorff A."/>
            <person name="Ohm R."/>
            <person name="Martin F."/>
            <person name="Silar P."/>
            <person name="Natvig D."/>
            <person name="Lalanne C."/>
            <person name="Gautier V."/>
            <person name="Ament-Velasquez S.L."/>
            <person name="Kruys A."/>
            <person name="Hutchinson M.I."/>
            <person name="Powell A.J."/>
            <person name="Barry K."/>
            <person name="Miller A.N."/>
            <person name="Grigoriev I.V."/>
            <person name="Debuchy R."/>
            <person name="Gladieux P."/>
            <person name="Thoren M.H."/>
            <person name="Johannesson H."/>
        </authorList>
    </citation>
    <scope>NUCLEOTIDE SEQUENCE</scope>
    <source>
        <strain evidence="1">CBS 168.71</strain>
    </source>
</reference>
<dbReference type="AlphaFoldDB" id="A0AAE0HGX6"/>
<comment type="caution">
    <text evidence="1">The sequence shown here is derived from an EMBL/GenBank/DDBJ whole genome shotgun (WGS) entry which is preliminary data.</text>
</comment>
<dbReference type="Pfam" id="PF12224">
    <property type="entry name" value="Amidoligase_2"/>
    <property type="match status" value="1"/>
</dbReference>
<dbReference type="Proteomes" id="UP001278766">
    <property type="component" value="Unassembled WGS sequence"/>
</dbReference>
<keyword evidence="2" id="KW-1185">Reference proteome</keyword>
<dbReference type="PANTHER" id="PTHR36847:SF1">
    <property type="entry name" value="AMIDOLIGASE ENZYME"/>
    <property type="match status" value="1"/>
</dbReference>
<dbReference type="EMBL" id="JAUEPN010000004">
    <property type="protein sequence ID" value="KAK3296378.1"/>
    <property type="molecule type" value="Genomic_DNA"/>
</dbReference>
<reference evidence="1" key="1">
    <citation type="journal article" date="2023" name="Mol. Phylogenet. Evol.">
        <title>Genome-scale phylogeny and comparative genomics of the fungal order Sordariales.</title>
        <authorList>
            <person name="Hensen N."/>
            <person name="Bonometti L."/>
            <person name="Westerberg I."/>
            <person name="Brannstrom I.O."/>
            <person name="Guillou S."/>
            <person name="Cros-Aarteil S."/>
            <person name="Calhoun S."/>
            <person name="Haridas S."/>
            <person name="Kuo A."/>
            <person name="Mondo S."/>
            <person name="Pangilinan J."/>
            <person name="Riley R."/>
            <person name="LaButti K."/>
            <person name="Andreopoulos B."/>
            <person name="Lipzen A."/>
            <person name="Chen C."/>
            <person name="Yan M."/>
            <person name="Daum C."/>
            <person name="Ng V."/>
            <person name="Clum A."/>
            <person name="Steindorff A."/>
            <person name="Ohm R.A."/>
            <person name="Martin F."/>
            <person name="Silar P."/>
            <person name="Natvig D.O."/>
            <person name="Lalanne C."/>
            <person name="Gautier V."/>
            <person name="Ament-Velasquez S.L."/>
            <person name="Kruys A."/>
            <person name="Hutchinson M.I."/>
            <person name="Powell A.J."/>
            <person name="Barry K."/>
            <person name="Miller A.N."/>
            <person name="Grigoriev I.V."/>
            <person name="Debuchy R."/>
            <person name="Gladieux P."/>
            <person name="Hiltunen Thoren M."/>
            <person name="Johannesson H."/>
        </authorList>
    </citation>
    <scope>NUCLEOTIDE SEQUENCE</scope>
    <source>
        <strain evidence="1">CBS 168.71</strain>
    </source>
</reference>
<dbReference type="RefSeq" id="XP_062659892.1">
    <property type="nucleotide sequence ID" value="XM_062807503.1"/>
</dbReference>
<accession>A0AAE0HGX6</accession>
<evidence type="ECO:0000313" key="1">
    <source>
        <dbReference type="EMBL" id="KAK3296378.1"/>
    </source>
</evidence>
<evidence type="ECO:0000313" key="2">
    <source>
        <dbReference type="Proteomes" id="UP001278766"/>
    </source>
</evidence>
<dbReference type="PANTHER" id="PTHR36847">
    <property type="entry name" value="AMIDOLIGASE ENZYME"/>
    <property type="match status" value="1"/>
</dbReference>
<gene>
    <name evidence="1" type="ORF">B0H64DRAFT_461449</name>
</gene>
<organism evidence="1 2">
    <name type="scientific">Chaetomium fimeti</name>
    <dbReference type="NCBI Taxonomy" id="1854472"/>
    <lineage>
        <taxon>Eukaryota</taxon>
        <taxon>Fungi</taxon>
        <taxon>Dikarya</taxon>
        <taxon>Ascomycota</taxon>
        <taxon>Pezizomycotina</taxon>
        <taxon>Sordariomycetes</taxon>
        <taxon>Sordariomycetidae</taxon>
        <taxon>Sordariales</taxon>
        <taxon>Chaetomiaceae</taxon>
        <taxon>Chaetomium</taxon>
    </lineage>
</organism>
<protein>
    <submittedName>
        <fullName evidence="1">Uncharacterized protein</fullName>
    </submittedName>
</protein>
<dbReference type="GeneID" id="87844451"/>